<reference evidence="1" key="1">
    <citation type="submission" date="2015-04" db="UniProtKB">
        <authorList>
            <consortium name="EnsemblPlants"/>
        </authorList>
    </citation>
    <scope>IDENTIFICATION</scope>
</reference>
<name>A0A0E0MQ63_ORYPU</name>
<evidence type="ECO:0000313" key="1">
    <source>
        <dbReference type="EnsemblPlants" id="OPUNC12G18620.1"/>
    </source>
</evidence>
<keyword evidence="2" id="KW-1185">Reference proteome</keyword>
<evidence type="ECO:0000313" key="2">
    <source>
        <dbReference type="Proteomes" id="UP000026962"/>
    </source>
</evidence>
<dbReference type="Proteomes" id="UP000026962">
    <property type="component" value="Chromosome 12"/>
</dbReference>
<organism evidence="1">
    <name type="scientific">Oryza punctata</name>
    <name type="common">Red rice</name>
    <dbReference type="NCBI Taxonomy" id="4537"/>
    <lineage>
        <taxon>Eukaryota</taxon>
        <taxon>Viridiplantae</taxon>
        <taxon>Streptophyta</taxon>
        <taxon>Embryophyta</taxon>
        <taxon>Tracheophyta</taxon>
        <taxon>Spermatophyta</taxon>
        <taxon>Magnoliopsida</taxon>
        <taxon>Liliopsida</taxon>
        <taxon>Poales</taxon>
        <taxon>Poaceae</taxon>
        <taxon>BOP clade</taxon>
        <taxon>Oryzoideae</taxon>
        <taxon>Oryzeae</taxon>
        <taxon>Oryzinae</taxon>
        <taxon>Oryza</taxon>
    </lineage>
</organism>
<dbReference type="HOGENOM" id="CLU_1868439_0_0_1"/>
<proteinExistence type="predicted"/>
<reference evidence="1" key="2">
    <citation type="submission" date="2018-05" db="EMBL/GenBank/DDBJ databases">
        <title>OpunRS2 (Oryza punctata Reference Sequence Version 2).</title>
        <authorList>
            <person name="Zhang J."/>
            <person name="Kudrna D."/>
            <person name="Lee S."/>
            <person name="Talag J."/>
            <person name="Welchert J."/>
            <person name="Wing R.A."/>
        </authorList>
    </citation>
    <scope>NUCLEOTIDE SEQUENCE [LARGE SCALE GENOMIC DNA]</scope>
</reference>
<dbReference type="AlphaFoldDB" id="A0A0E0MQ63"/>
<dbReference type="EnsemblPlants" id="OPUNC12G18620.1">
    <property type="protein sequence ID" value="OPUNC12G18620.1"/>
    <property type="gene ID" value="OPUNC12G18620"/>
</dbReference>
<protein>
    <submittedName>
        <fullName evidence="1">Uncharacterized protein</fullName>
    </submittedName>
</protein>
<dbReference type="Gramene" id="OPUNC12G18620.1">
    <property type="protein sequence ID" value="OPUNC12G18620.1"/>
    <property type="gene ID" value="OPUNC12G18620"/>
</dbReference>
<accession>A0A0E0MQ63</accession>
<sequence length="137" mass="15045">MEGRRRVGAERRGWQRRHTEAVLSPAAALHGGDGRGGTRRWCFHRRRGFAARCCHRAAALARRGWQRRHTEAVLSPAAAGIRGASVGAPVVALRPARHTSMAMWASKIGAGDGAKRPRGPKITAAARIRARSWVFRR</sequence>